<evidence type="ECO:0008006" key="4">
    <source>
        <dbReference type="Google" id="ProtNLM"/>
    </source>
</evidence>
<feature type="compositionally biased region" description="Basic and acidic residues" evidence="1">
    <location>
        <begin position="14"/>
        <end position="23"/>
    </location>
</feature>
<comment type="caution">
    <text evidence="2">The sequence shown here is derived from an EMBL/GenBank/DDBJ whole genome shotgun (WGS) entry which is preliminary data.</text>
</comment>
<sequence>MDSDGFIAVQNKKTSRDADRLPSKGDQGINTSNQFQTLQDTSNEDDNEGEQVQEPQSQKERAATVTAGNLPNTSLSVQDEGQTTLATVDSTPLPMDAAKDKRKRDRENSPPKLSISEQQSLRPSSDSDGEAAPKAQSAVSKKGNQKGKSGENCKKEGPRFTRQRLAGGRLEQARLNRVYFSGDADWVTFHGEILHDAAVHLSDHHPVLFSLERPQTTKVRRSTHYKANPDIIKKPEIQEEMKRIWVSTAPNMPDPRIRWELRWRAVRKFLISKEAEVRKERRLANAKIIEL</sequence>
<reference evidence="2 3" key="1">
    <citation type="submission" date="2024-09" db="EMBL/GenBank/DDBJ databases">
        <title>Chromosome-scale assembly of Riccia sorocarpa.</title>
        <authorList>
            <person name="Paukszto L."/>
        </authorList>
    </citation>
    <scope>NUCLEOTIDE SEQUENCE [LARGE SCALE GENOMIC DNA]</scope>
    <source>
        <strain evidence="2">LP-2024</strain>
        <tissue evidence="2">Aerial parts of the thallus</tissue>
    </source>
</reference>
<name>A0ABD3HVJ9_9MARC</name>
<evidence type="ECO:0000256" key="1">
    <source>
        <dbReference type="SAM" id="MobiDB-lite"/>
    </source>
</evidence>
<protein>
    <recommendedName>
        <fullName evidence="4">Endonuclease/exonuclease/phosphatase domain-containing protein</fullName>
    </recommendedName>
</protein>
<dbReference type="AlphaFoldDB" id="A0ABD3HVJ9"/>
<keyword evidence="3" id="KW-1185">Reference proteome</keyword>
<organism evidence="2 3">
    <name type="scientific">Riccia sorocarpa</name>
    <dbReference type="NCBI Taxonomy" id="122646"/>
    <lineage>
        <taxon>Eukaryota</taxon>
        <taxon>Viridiplantae</taxon>
        <taxon>Streptophyta</taxon>
        <taxon>Embryophyta</taxon>
        <taxon>Marchantiophyta</taxon>
        <taxon>Marchantiopsida</taxon>
        <taxon>Marchantiidae</taxon>
        <taxon>Marchantiales</taxon>
        <taxon>Ricciaceae</taxon>
        <taxon>Riccia</taxon>
    </lineage>
</organism>
<feature type="compositionally biased region" description="Polar residues" evidence="1">
    <location>
        <begin position="28"/>
        <end position="41"/>
    </location>
</feature>
<gene>
    <name evidence="2" type="ORF">R1sor_007951</name>
</gene>
<feature type="compositionally biased region" description="Polar residues" evidence="1">
    <location>
        <begin position="115"/>
        <end position="126"/>
    </location>
</feature>
<proteinExistence type="predicted"/>
<evidence type="ECO:0000313" key="2">
    <source>
        <dbReference type="EMBL" id="KAL3694300.1"/>
    </source>
</evidence>
<accession>A0ABD3HVJ9</accession>
<dbReference type="Proteomes" id="UP001633002">
    <property type="component" value="Unassembled WGS sequence"/>
</dbReference>
<feature type="region of interest" description="Disordered" evidence="1">
    <location>
        <begin position="1"/>
        <end position="165"/>
    </location>
</feature>
<feature type="compositionally biased region" description="Acidic residues" evidence="1">
    <location>
        <begin position="42"/>
        <end position="51"/>
    </location>
</feature>
<dbReference type="EMBL" id="JBJQOH010000003">
    <property type="protein sequence ID" value="KAL3694300.1"/>
    <property type="molecule type" value="Genomic_DNA"/>
</dbReference>
<feature type="compositionally biased region" description="Basic and acidic residues" evidence="1">
    <location>
        <begin position="148"/>
        <end position="159"/>
    </location>
</feature>
<feature type="compositionally biased region" description="Polar residues" evidence="1">
    <location>
        <begin position="66"/>
        <end position="90"/>
    </location>
</feature>
<evidence type="ECO:0000313" key="3">
    <source>
        <dbReference type="Proteomes" id="UP001633002"/>
    </source>
</evidence>